<sequence length="411" mass="47581">MKATKPKQCKLDDSDEMMDISVVAERGSGSFSRPSDLITEHDQSPSRWRDINPLDTCTTKKSKTQMTKNLSVTNFNDIPRETNVLFKNLNKELEEYYDRSTYGKICLNPNPMSEYKEASPNFRLLAKTRISKNATLLRDFLQNKFKGRNSQERYSDIANLYHSKEVTKSTSCSNLFQRRATQMCPFVKRIDILNDDDSCLQEPEPKESKEHKEWDKENLMKKFQSEWRKAGSFNENCEEDTDESLEAKIKQRLARMHSNGKFLSGKNKWNKKMTHALLREKNGSTVQVSKLISLRSGKFRRESQGSKRIKANKSFTKIKKTHSKVRLLVHPTSQKKPSRYPFKISNQTQKSQNQASSIPKSLKPSNSSLLTQKAILEYLNTSKKYKKTSPALTTKYMFKISKILEAHKHPL</sequence>
<accession>A0AAD1UPK1</accession>
<dbReference type="AlphaFoldDB" id="A0AAD1UPK1"/>
<feature type="compositionally biased region" description="Low complexity" evidence="1">
    <location>
        <begin position="356"/>
        <end position="365"/>
    </location>
</feature>
<keyword evidence="3" id="KW-1185">Reference proteome</keyword>
<comment type="caution">
    <text evidence="2">The sequence shown here is derived from an EMBL/GenBank/DDBJ whole genome shotgun (WGS) entry which is preliminary data.</text>
</comment>
<evidence type="ECO:0000313" key="3">
    <source>
        <dbReference type="Proteomes" id="UP001295684"/>
    </source>
</evidence>
<proteinExistence type="predicted"/>
<protein>
    <submittedName>
        <fullName evidence="2">Uncharacterized protein</fullName>
    </submittedName>
</protein>
<name>A0AAD1UPK1_EUPCR</name>
<gene>
    <name evidence="2" type="ORF">ECRASSUSDP1_LOCUS12048</name>
</gene>
<dbReference type="EMBL" id="CAMPGE010011933">
    <property type="protein sequence ID" value="CAI2370730.1"/>
    <property type="molecule type" value="Genomic_DNA"/>
</dbReference>
<reference evidence="2" key="1">
    <citation type="submission" date="2023-07" db="EMBL/GenBank/DDBJ databases">
        <authorList>
            <consortium name="AG Swart"/>
            <person name="Singh M."/>
            <person name="Singh A."/>
            <person name="Seah K."/>
            <person name="Emmerich C."/>
        </authorList>
    </citation>
    <scope>NUCLEOTIDE SEQUENCE</scope>
    <source>
        <strain evidence="2">DP1</strain>
    </source>
</reference>
<evidence type="ECO:0000313" key="2">
    <source>
        <dbReference type="EMBL" id="CAI2370730.1"/>
    </source>
</evidence>
<feature type="region of interest" description="Disordered" evidence="1">
    <location>
        <begin position="332"/>
        <end position="365"/>
    </location>
</feature>
<organism evidence="2 3">
    <name type="scientific">Euplotes crassus</name>
    <dbReference type="NCBI Taxonomy" id="5936"/>
    <lineage>
        <taxon>Eukaryota</taxon>
        <taxon>Sar</taxon>
        <taxon>Alveolata</taxon>
        <taxon>Ciliophora</taxon>
        <taxon>Intramacronucleata</taxon>
        <taxon>Spirotrichea</taxon>
        <taxon>Hypotrichia</taxon>
        <taxon>Euplotida</taxon>
        <taxon>Euplotidae</taxon>
        <taxon>Moneuplotes</taxon>
    </lineage>
</organism>
<evidence type="ECO:0000256" key="1">
    <source>
        <dbReference type="SAM" id="MobiDB-lite"/>
    </source>
</evidence>
<feature type="compositionally biased region" description="Polar residues" evidence="1">
    <location>
        <begin position="344"/>
        <end position="355"/>
    </location>
</feature>
<dbReference type="Proteomes" id="UP001295684">
    <property type="component" value="Unassembled WGS sequence"/>
</dbReference>